<keyword evidence="1" id="KW-0285">Flavoprotein</keyword>
<dbReference type="AlphaFoldDB" id="A0A2V5HNZ7"/>
<dbReference type="GO" id="GO:0044550">
    <property type="term" value="P:secondary metabolite biosynthetic process"/>
    <property type="evidence" value="ECO:0007669"/>
    <property type="project" value="TreeGrafter"/>
</dbReference>
<accession>A0A2V5HNZ7</accession>
<sequence>MSPTIRIAISGGGLAGASLLHALLPHKHLDVHIFESAPAFREAGMAVGIARNALTALELISPSAVQCLEAAGAVPMQGVRFMLAEGEDAGAMIDETKGGQRVTSIVHRAAFLRELLSSCPPERMHASKKLEHFDNNSDGSLTLHFADGTSHECDILIGADGIRSTVRRLILGVDDPAASPRNTNAWCVMTLQPTARAQASIGTGPVGIEDDAREYMWIGNRAYLLHNVLHGGELVQVIIASYEKDAESSDRWHRTVSADEIRELYQNWPPHLSRAVEELVCEQPEQPAMYVWEHPPARTYVAGPVCIMGDAAHATTPWQGSGAGMSIEDSLILSTLLGRAHTVAEARTALQAYDQVRRPRTQRIVESSRATGLILCGLGEETRLELRSLRSSLLPRWDFIVDFDNEKHRDEAVELMERVLKPEGMI</sequence>
<organism evidence="5 6">
    <name type="scientific">Aspergillus indologenus CBS 114.80</name>
    <dbReference type="NCBI Taxonomy" id="1450541"/>
    <lineage>
        <taxon>Eukaryota</taxon>
        <taxon>Fungi</taxon>
        <taxon>Dikarya</taxon>
        <taxon>Ascomycota</taxon>
        <taxon>Pezizomycotina</taxon>
        <taxon>Eurotiomycetes</taxon>
        <taxon>Eurotiomycetidae</taxon>
        <taxon>Eurotiales</taxon>
        <taxon>Aspergillaceae</taxon>
        <taxon>Aspergillus</taxon>
        <taxon>Aspergillus subgen. Circumdati</taxon>
    </lineage>
</organism>
<evidence type="ECO:0000256" key="3">
    <source>
        <dbReference type="ARBA" id="ARBA00023002"/>
    </source>
</evidence>
<dbReference type="InterPro" id="IPR051104">
    <property type="entry name" value="FAD_monoxygenase"/>
</dbReference>
<name>A0A2V5HNZ7_9EURO</name>
<dbReference type="Pfam" id="PF01494">
    <property type="entry name" value="FAD_binding_3"/>
    <property type="match status" value="1"/>
</dbReference>
<protein>
    <submittedName>
        <fullName evidence="5">Salicylate hydroxylase</fullName>
    </submittedName>
</protein>
<keyword evidence="2" id="KW-0274">FAD</keyword>
<dbReference type="PANTHER" id="PTHR46720:SF3">
    <property type="entry name" value="FAD-BINDING DOMAIN-CONTAINING PROTEIN-RELATED"/>
    <property type="match status" value="1"/>
</dbReference>
<dbReference type="Proteomes" id="UP000248817">
    <property type="component" value="Unassembled WGS sequence"/>
</dbReference>
<evidence type="ECO:0000256" key="2">
    <source>
        <dbReference type="ARBA" id="ARBA00022827"/>
    </source>
</evidence>
<dbReference type="GO" id="GO:0016491">
    <property type="term" value="F:oxidoreductase activity"/>
    <property type="evidence" value="ECO:0007669"/>
    <property type="project" value="UniProtKB-KW"/>
</dbReference>
<dbReference type="PANTHER" id="PTHR46720">
    <property type="entry name" value="HYDROXYLASE, PUTATIVE (AFU_ORTHOLOGUE AFUA_3G01460)-RELATED"/>
    <property type="match status" value="1"/>
</dbReference>
<dbReference type="GO" id="GO:0071949">
    <property type="term" value="F:FAD binding"/>
    <property type="evidence" value="ECO:0007669"/>
    <property type="project" value="InterPro"/>
</dbReference>
<evidence type="ECO:0000313" key="6">
    <source>
        <dbReference type="Proteomes" id="UP000248817"/>
    </source>
</evidence>
<evidence type="ECO:0000259" key="4">
    <source>
        <dbReference type="Pfam" id="PF01494"/>
    </source>
</evidence>
<evidence type="ECO:0000313" key="5">
    <source>
        <dbReference type="EMBL" id="PYI26215.1"/>
    </source>
</evidence>
<dbReference type="EMBL" id="KZ825607">
    <property type="protein sequence ID" value="PYI26215.1"/>
    <property type="molecule type" value="Genomic_DNA"/>
</dbReference>
<keyword evidence="6" id="KW-1185">Reference proteome</keyword>
<feature type="domain" description="FAD-binding" evidence="4">
    <location>
        <begin position="7"/>
        <end position="367"/>
    </location>
</feature>
<reference evidence="5 6" key="1">
    <citation type="submission" date="2018-02" db="EMBL/GenBank/DDBJ databases">
        <title>The genomes of Aspergillus section Nigri reveals drivers in fungal speciation.</title>
        <authorList>
            <consortium name="DOE Joint Genome Institute"/>
            <person name="Vesth T.C."/>
            <person name="Nybo J."/>
            <person name="Theobald S."/>
            <person name="Brandl J."/>
            <person name="Frisvad J.C."/>
            <person name="Nielsen K.F."/>
            <person name="Lyhne E.K."/>
            <person name="Kogle M.E."/>
            <person name="Kuo A."/>
            <person name="Riley R."/>
            <person name="Clum A."/>
            <person name="Nolan M."/>
            <person name="Lipzen A."/>
            <person name="Salamov A."/>
            <person name="Henrissat B."/>
            <person name="Wiebenga A."/>
            <person name="De vries R.P."/>
            <person name="Grigoriev I.V."/>
            <person name="Mortensen U.H."/>
            <person name="Andersen M.R."/>
            <person name="Baker S.E."/>
        </authorList>
    </citation>
    <scope>NUCLEOTIDE SEQUENCE [LARGE SCALE GENOMIC DNA]</scope>
    <source>
        <strain evidence="5 6">CBS 114.80</strain>
    </source>
</reference>
<dbReference type="SUPFAM" id="SSF51905">
    <property type="entry name" value="FAD/NAD(P)-binding domain"/>
    <property type="match status" value="1"/>
</dbReference>
<keyword evidence="3" id="KW-0560">Oxidoreductase</keyword>
<dbReference type="PRINTS" id="PR00420">
    <property type="entry name" value="RNGMNOXGNASE"/>
</dbReference>
<proteinExistence type="predicted"/>
<dbReference type="InterPro" id="IPR002938">
    <property type="entry name" value="FAD-bd"/>
</dbReference>
<dbReference type="Gene3D" id="3.50.50.60">
    <property type="entry name" value="FAD/NAD(P)-binding domain"/>
    <property type="match status" value="1"/>
</dbReference>
<dbReference type="InterPro" id="IPR036188">
    <property type="entry name" value="FAD/NAD-bd_sf"/>
</dbReference>
<gene>
    <name evidence="5" type="ORF">BP00DRAFT_490359</name>
</gene>
<evidence type="ECO:0000256" key="1">
    <source>
        <dbReference type="ARBA" id="ARBA00022630"/>
    </source>
</evidence>